<evidence type="ECO:0000256" key="1">
    <source>
        <dbReference type="ARBA" id="ARBA00004651"/>
    </source>
</evidence>
<feature type="domain" description="ABC transmembrane type-1" evidence="11">
    <location>
        <begin position="19"/>
        <end position="302"/>
    </location>
</feature>
<keyword evidence="8 9" id="KW-0472">Membrane</keyword>
<evidence type="ECO:0000259" key="10">
    <source>
        <dbReference type="PROSITE" id="PS50893"/>
    </source>
</evidence>
<feature type="transmembrane region" description="Helical" evidence="9">
    <location>
        <begin position="161"/>
        <end position="178"/>
    </location>
</feature>
<name>A0A4R7KPY9_9CLOT</name>
<dbReference type="Gene3D" id="1.20.1560.10">
    <property type="entry name" value="ABC transporter type 1, transmembrane domain"/>
    <property type="match status" value="1"/>
</dbReference>
<dbReference type="GO" id="GO:0016887">
    <property type="term" value="F:ATP hydrolysis activity"/>
    <property type="evidence" value="ECO:0007669"/>
    <property type="project" value="InterPro"/>
</dbReference>
<keyword evidence="4 9" id="KW-0812">Transmembrane</keyword>
<dbReference type="FunFam" id="1.20.1560.10:FF:000011">
    <property type="entry name" value="Multidrug ABC transporter ATP-binding protein"/>
    <property type="match status" value="1"/>
</dbReference>
<comment type="caution">
    <text evidence="12">The sequence shown here is derived from an EMBL/GenBank/DDBJ whole genome shotgun (WGS) entry which is preliminary data.</text>
</comment>
<evidence type="ECO:0000256" key="4">
    <source>
        <dbReference type="ARBA" id="ARBA00022692"/>
    </source>
</evidence>
<dbReference type="InterPro" id="IPR039421">
    <property type="entry name" value="Type_1_exporter"/>
</dbReference>
<dbReference type="SUPFAM" id="SSF90123">
    <property type="entry name" value="ABC transporter transmembrane region"/>
    <property type="match status" value="1"/>
</dbReference>
<evidence type="ECO:0000256" key="6">
    <source>
        <dbReference type="ARBA" id="ARBA00022840"/>
    </source>
</evidence>
<dbReference type="PROSITE" id="PS50929">
    <property type="entry name" value="ABC_TM1F"/>
    <property type="match status" value="1"/>
</dbReference>
<dbReference type="PROSITE" id="PS50893">
    <property type="entry name" value="ABC_TRANSPORTER_2"/>
    <property type="match status" value="1"/>
</dbReference>
<accession>A0A4R7KPY9</accession>
<feature type="transmembrane region" description="Helical" evidence="9">
    <location>
        <begin position="279"/>
        <end position="300"/>
    </location>
</feature>
<evidence type="ECO:0000256" key="2">
    <source>
        <dbReference type="ARBA" id="ARBA00022448"/>
    </source>
</evidence>
<evidence type="ECO:0000256" key="5">
    <source>
        <dbReference type="ARBA" id="ARBA00022741"/>
    </source>
</evidence>
<dbReference type="InterPro" id="IPR011527">
    <property type="entry name" value="ABC1_TM_dom"/>
</dbReference>
<keyword evidence="13" id="KW-1185">Reference proteome</keyword>
<dbReference type="GO" id="GO:0015421">
    <property type="term" value="F:ABC-type oligopeptide transporter activity"/>
    <property type="evidence" value="ECO:0007669"/>
    <property type="project" value="TreeGrafter"/>
</dbReference>
<dbReference type="PANTHER" id="PTHR43394:SF1">
    <property type="entry name" value="ATP-BINDING CASSETTE SUB-FAMILY B MEMBER 10, MITOCHONDRIAL"/>
    <property type="match status" value="1"/>
</dbReference>
<evidence type="ECO:0000313" key="13">
    <source>
        <dbReference type="Proteomes" id="UP000295325"/>
    </source>
</evidence>
<feature type="transmembrane region" description="Helical" evidence="9">
    <location>
        <begin position="242"/>
        <end position="267"/>
    </location>
</feature>
<gene>
    <name evidence="12" type="ORF">EDD71_109110</name>
</gene>
<dbReference type="RefSeq" id="WP_133628058.1">
    <property type="nucleotide sequence ID" value="NZ_SOAZ01000009.1"/>
</dbReference>
<dbReference type="AlphaFoldDB" id="A0A4R7KPY9"/>
<feature type="transmembrane region" description="Helical" evidence="9">
    <location>
        <begin position="20"/>
        <end position="39"/>
    </location>
</feature>
<dbReference type="SUPFAM" id="SSF52540">
    <property type="entry name" value="P-loop containing nucleoside triphosphate hydrolases"/>
    <property type="match status" value="1"/>
</dbReference>
<dbReference type="OrthoDB" id="9762778at2"/>
<evidence type="ECO:0000256" key="3">
    <source>
        <dbReference type="ARBA" id="ARBA00022475"/>
    </source>
</evidence>
<keyword evidence="7 9" id="KW-1133">Transmembrane helix</keyword>
<dbReference type="EMBL" id="SOAZ01000009">
    <property type="protein sequence ID" value="TDT61095.1"/>
    <property type="molecule type" value="Genomic_DNA"/>
</dbReference>
<dbReference type="InterPro" id="IPR017871">
    <property type="entry name" value="ABC_transporter-like_CS"/>
</dbReference>
<dbReference type="GO" id="GO:0005524">
    <property type="term" value="F:ATP binding"/>
    <property type="evidence" value="ECO:0007669"/>
    <property type="project" value="UniProtKB-KW"/>
</dbReference>
<keyword evidence="3" id="KW-1003">Cell membrane</keyword>
<evidence type="ECO:0000256" key="8">
    <source>
        <dbReference type="ARBA" id="ARBA00023136"/>
    </source>
</evidence>
<dbReference type="InterPro" id="IPR027417">
    <property type="entry name" value="P-loop_NTPase"/>
</dbReference>
<dbReference type="Pfam" id="PF00005">
    <property type="entry name" value="ABC_tran"/>
    <property type="match status" value="1"/>
</dbReference>
<feature type="transmembrane region" description="Helical" evidence="9">
    <location>
        <begin position="59"/>
        <end position="77"/>
    </location>
</feature>
<dbReference type="InterPro" id="IPR003439">
    <property type="entry name" value="ABC_transporter-like_ATP-bd"/>
</dbReference>
<evidence type="ECO:0000256" key="7">
    <source>
        <dbReference type="ARBA" id="ARBA00022989"/>
    </source>
</evidence>
<dbReference type="Gene3D" id="3.40.50.300">
    <property type="entry name" value="P-loop containing nucleotide triphosphate hydrolases"/>
    <property type="match status" value="1"/>
</dbReference>
<proteinExistence type="predicted"/>
<evidence type="ECO:0000256" key="9">
    <source>
        <dbReference type="SAM" id="Phobius"/>
    </source>
</evidence>
<dbReference type="CDD" id="cd18541">
    <property type="entry name" value="ABC_6TM_TmrB_like"/>
    <property type="match status" value="1"/>
</dbReference>
<dbReference type="GO" id="GO:0005886">
    <property type="term" value="C:plasma membrane"/>
    <property type="evidence" value="ECO:0007669"/>
    <property type="project" value="UniProtKB-SubCell"/>
</dbReference>
<feature type="transmembrane region" description="Helical" evidence="9">
    <location>
        <begin position="135"/>
        <end position="155"/>
    </location>
</feature>
<reference evidence="12 13" key="1">
    <citation type="submission" date="2019-03" db="EMBL/GenBank/DDBJ databases">
        <title>Genomic Encyclopedia of Type Strains, Phase IV (KMG-IV): sequencing the most valuable type-strain genomes for metagenomic binning, comparative biology and taxonomic classification.</title>
        <authorList>
            <person name="Goeker M."/>
        </authorList>
    </citation>
    <scope>NUCLEOTIDE SEQUENCE [LARGE SCALE GENOMIC DNA]</scope>
    <source>
        <strain evidence="12 13">DSM 24455</strain>
    </source>
</reference>
<evidence type="ECO:0000313" key="12">
    <source>
        <dbReference type="EMBL" id="TDT61095.1"/>
    </source>
</evidence>
<dbReference type="Proteomes" id="UP000295325">
    <property type="component" value="Unassembled WGS sequence"/>
</dbReference>
<dbReference type="PROSITE" id="PS00211">
    <property type="entry name" value="ABC_TRANSPORTER_1"/>
    <property type="match status" value="1"/>
</dbReference>
<dbReference type="InterPro" id="IPR036640">
    <property type="entry name" value="ABC1_TM_sf"/>
</dbReference>
<dbReference type="FunFam" id="3.40.50.300:FF:000221">
    <property type="entry name" value="Multidrug ABC transporter ATP-binding protein"/>
    <property type="match status" value="1"/>
</dbReference>
<dbReference type="PANTHER" id="PTHR43394">
    <property type="entry name" value="ATP-DEPENDENT PERMEASE MDL1, MITOCHONDRIAL"/>
    <property type="match status" value="1"/>
</dbReference>
<keyword evidence="6 12" id="KW-0067">ATP-binding</keyword>
<feature type="domain" description="ABC transporter" evidence="10">
    <location>
        <begin position="335"/>
        <end position="570"/>
    </location>
</feature>
<organism evidence="12 13">
    <name type="scientific">Fonticella tunisiensis</name>
    <dbReference type="NCBI Taxonomy" id="1096341"/>
    <lineage>
        <taxon>Bacteria</taxon>
        <taxon>Bacillati</taxon>
        <taxon>Bacillota</taxon>
        <taxon>Clostridia</taxon>
        <taxon>Eubacteriales</taxon>
        <taxon>Clostridiaceae</taxon>
        <taxon>Fonticella</taxon>
    </lineage>
</organism>
<sequence length="581" mass="66009">MKNLKQLIKTASKYRKKYFIGIFFLLLIDFIQLIPPRLLGYLTDSMQKGTANRELLLRYIIYTLLIYLVMAFGRYIWRVYIFGTSRLIEYDMRNNLFKHLQSLSLSFYNSNKTGDLMALATNDLNAVRAALGPGIIMLTDSIVLSITTLIIMLSINVKLTLLSLIPLPFVALISTKFGRMIHRRFLKVQQAFSKLTDMVQENFSGIRIIKSFVQEAKEAEKFTRENMNNFNTNMHLIRIWGLFFPLIEFVASLSFVILLGVGGAYVIYNKISLGDFITFNMYLGSLVWPMMAVGWVINMLQRGLASFERIQDVLNQKPEIVDRYVDDVKSLNGDIHIQNLTFTYPGNETPSLKNINITLKKGQTLGIIGRTGSGKSTLVNLLVRLYNVKDNNIFINGHDINRIPLKVLRENIGLVPQDAFLFSTTIAENINLACEDFDMDRIIESAKASDIYDNIMDFSNKFETVVGERGVTLSGGQKQRVSISRAIIKNPDILVFDDCLSAVDAKTEVKILDNLRKIMRDRTSIIISHRISAVKDADLIVVLENGEIVEKGTHSELVTSGGLYQSIYEKQLLEEKIQEEV</sequence>
<keyword evidence="2" id="KW-0813">Transport</keyword>
<comment type="subcellular location">
    <subcellularLocation>
        <location evidence="1">Cell membrane</location>
        <topology evidence="1">Multi-pass membrane protein</topology>
    </subcellularLocation>
</comment>
<dbReference type="InterPro" id="IPR003593">
    <property type="entry name" value="AAA+_ATPase"/>
</dbReference>
<dbReference type="Pfam" id="PF00664">
    <property type="entry name" value="ABC_membrane"/>
    <property type="match status" value="1"/>
</dbReference>
<keyword evidence="5" id="KW-0547">Nucleotide-binding</keyword>
<evidence type="ECO:0000259" key="11">
    <source>
        <dbReference type="PROSITE" id="PS50929"/>
    </source>
</evidence>
<dbReference type="SMART" id="SM00382">
    <property type="entry name" value="AAA"/>
    <property type="match status" value="1"/>
</dbReference>
<protein>
    <submittedName>
        <fullName evidence="12">ATP-binding cassette subfamily B protein</fullName>
    </submittedName>
</protein>